<keyword evidence="1" id="KW-0472">Membrane</keyword>
<gene>
    <name evidence="3" type="ORF">H8708_04605</name>
</gene>
<keyword evidence="4" id="KW-1185">Reference proteome</keyword>
<evidence type="ECO:0000256" key="1">
    <source>
        <dbReference type="SAM" id="Phobius"/>
    </source>
</evidence>
<keyword evidence="1" id="KW-1133">Transmembrane helix</keyword>
<organism evidence="3 4">
    <name type="scientific">Enterocloster hominis</name>
    <name type="common">ex Liu et al. 2021</name>
    <dbReference type="NCBI Taxonomy" id="2763663"/>
    <lineage>
        <taxon>Bacteria</taxon>
        <taxon>Bacillati</taxon>
        <taxon>Bacillota</taxon>
        <taxon>Clostridia</taxon>
        <taxon>Lachnospirales</taxon>
        <taxon>Lachnospiraceae</taxon>
        <taxon>Enterocloster</taxon>
    </lineage>
</organism>
<dbReference type="Pfam" id="PF14285">
    <property type="entry name" value="DUF4367"/>
    <property type="match status" value="1"/>
</dbReference>
<evidence type="ECO:0000313" key="3">
    <source>
        <dbReference type="EMBL" id="MBC8598518.1"/>
    </source>
</evidence>
<keyword evidence="1" id="KW-0812">Transmembrane</keyword>
<dbReference type="Proteomes" id="UP000647491">
    <property type="component" value="Unassembled WGS sequence"/>
</dbReference>
<dbReference type="RefSeq" id="WP_262427113.1">
    <property type="nucleotide sequence ID" value="NZ_JACRTJ010000011.1"/>
</dbReference>
<comment type="caution">
    <text evidence="3">The sequence shown here is derived from an EMBL/GenBank/DDBJ whole genome shotgun (WGS) entry which is preliminary data.</text>
</comment>
<evidence type="ECO:0000259" key="2">
    <source>
        <dbReference type="Pfam" id="PF14285"/>
    </source>
</evidence>
<sequence>MTDKERQEDEKLKKCIQTAYGATDEQLLKELEEAEASLDASEFPGAEERMFRRFMEMEREEREKENLSEDAVQDNMTVPGMDAAGGGMGADGTDKNKKKIRRLGKKKVFLVAALVAVFVGALGVTAVGEKNYFFRGWKGNVDDLIFNNDRNKVEMSQLEEAYIRINEELDITMVKLGYVPSNLVLRDLIISQNRAVLQFEYNGGKVYFVQGKKDKSSSVIVKSDRKRETKKVVNEWINQEIEIKENQLGKAETEYEAKFYYEDTYYLLSGKIPQEEFEKIVKNIIYF</sequence>
<protein>
    <submittedName>
        <fullName evidence="3">DUF4367 domain-containing protein</fullName>
    </submittedName>
</protein>
<feature type="domain" description="DUF4367" evidence="2">
    <location>
        <begin position="174"/>
        <end position="284"/>
    </location>
</feature>
<name>A0ABR7NQX1_9FIRM</name>
<proteinExistence type="predicted"/>
<reference evidence="3 4" key="1">
    <citation type="submission" date="2020-08" db="EMBL/GenBank/DDBJ databases">
        <title>Genome public.</title>
        <authorList>
            <person name="Liu C."/>
            <person name="Sun Q."/>
        </authorList>
    </citation>
    <scope>NUCLEOTIDE SEQUENCE [LARGE SCALE GENOMIC DNA]</scope>
    <source>
        <strain evidence="3 4">BX10</strain>
    </source>
</reference>
<dbReference type="EMBL" id="JACRTJ010000011">
    <property type="protein sequence ID" value="MBC8598518.1"/>
    <property type="molecule type" value="Genomic_DNA"/>
</dbReference>
<dbReference type="InterPro" id="IPR025377">
    <property type="entry name" value="DUF4367"/>
</dbReference>
<evidence type="ECO:0000313" key="4">
    <source>
        <dbReference type="Proteomes" id="UP000647491"/>
    </source>
</evidence>
<feature type="transmembrane region" description="Helical" evidence="1">
    <location>
        <begin position="108"/>
        <end position="128"/>
    </location>
</feature>
<accession>A0ABR7NQX1</accession>